<reference evidence="2 3" key="1">
    <citation type="submission" date="2020-04" db="EMBL/GenBank/DDBJ databases">
        <authorList>
            <person name="De Canck E."/>
        </authorList>
    </citation>
    <scope>NUCLEOTIDE SEQUENCE [LARGE SCALE GENOMIC DNA]</scope>
    <source>
        <strain evidence="2 3">LMG 28138</strain>
    </source>
</reference>
<feature type="region of interest" description="Disordered" evidence="1">
    <location>
        <begin position="1"/>
        <end position="35"/>
    </location>
</feature>
<proteinExistence type="predicted"/>
<dbReference type="AlphaFoldDB" id="A0A6S7BIK9"/>
<dbReference type="Proteomes" id="UP000494115">
    <property type="component" value="Unassembled WGS sequence"/>
</dbReference>
<protein>
    <submittedName>
        <fullName evidence="2">Uncharacterized protein</fullName>
    </submittedName>
</protein>
<gene>
    <name evidence="2" type="ORF">LMG28138_03343</name>
</gene>
<evidence type="ECO:0000313" key="2">
    <source>
        <dbReference type="EMBL" id="CAB3792413.1"/>
    </source>
</evidence>
<organism evidence="2 3">
    <name type="scientific">Pararobbsia alpina</name>
    <dbReference type="NCBI Taxonomy" id="621374"/>
    <lineage>
        <taxon>Bacteria</taxon>
        <taxon>Pseudomonadati</taxon>
        <taxon>Pseudomonadota</taxon>
        <taxon>Betaproteobacteria</taxon>
        <taxon>Burkholderiales</taxon>
        <taxon>Burkholderiaceae</taxon>
        <taxon>Pararobbsia</taxon>
    </lineage>
</organism>
<keyword evidence="3" id="KW-1185">Reference proteome</keyword>
<sequence length="103" mass="11084">MMPDQQDRDTLSDTDTRPAMENPAVDPLVAERPGPEHFDAAIGHVDTLWSSGNIAASAARGILYSIVETLGTFVGDPDLPEHARAGYIGLLESARELRVKIGE</sequence>
<name>A0A6S7BIK9_9BURK</name>
<evidence type="ECO:0000256" key="1">
    <source>
        <dbReference type="SAM" id="MobiDB-lite"/>
    </source>
</evidence>
<dbReference type="EMBL" id="CADIKM010000015">
    <property type="protein sequence ID" value="CAB3792413.1"/>
    <property type="molecule type" value="Genomic_DNA"/>
</dbReference>
<feature type="compositionally biased region" description="Basic and acidic residues" evidence="1">
    <location>
        <begin position="1"/>
        <end position="18"/>
    </location>
</feature>
<accession>A0A6S7BIK9</accession>
<evidence type="ECO:0000313" key="3">
    <source>
        <dbReference type="Proteomes" id="UP000494115"/>
    </source>
</evidence>